<dbReference type="AlphaFoldDB" id="A0A6S7FXG9"/>
<sequence length="813" mass="91031">MAAAMSHKSKRFKWTEQMNDDLLQCKRKAKELISSQNPPRNENGKKKGYIEVMKQLWDDKGYGQLGLKSYNLRNQAAKLEKMPEYAEESNIVDTSGNAIGETNTESRQDTVNISNMEENYEGENQNTSEQPSQNANFMVSNSDLHTISMGENLAAKCSHATHENGQNEIISPQIKPHLPDFDVLPSEVKDKMWGDISYASFFDVVNGIYNEIVHFRRNIFNIPSGRAGKNYIEELTFWIKQFNSNSDLNPIALKAFMVLPSLILQKPSATSKSKDHSAAILRRLALWKQGDLVALMKEVKFIQGKFANSKKARSVEDISKVFARLVLQGKVSAAIKLLDKESSSGLLSLSPEVLESLKEKHPLAAEIEDESLLHGPIDHIPPNVFDLIGEEIIYNAAMKTKGSAGPSGMDAELYRRILCSKNFKTEGKILREELAILTRNLLKTSYHPSLLEGYTSCRLIPLDKNPGIRPIGVGEILRRIIGKTVTTFLKMEIQEAAGPLQVSAGHSAGAEAAIHAMSQSLRIQTPEVKQVWLADDSVGGKKLVPLYDWYKQLTLEGTKYGYFVNGSKSWLIVKSELLAEEAKKVFGEEVNVTTEGHGHLGAVIGSKDYKDQYCDDKSYKSKFTYFMRTIESFEEYVDPIHEAIDDLFLPTLFVQVEPLPGELRQLFTLTPAQGGLGIPDLRIDAPQQYAASTSMTTSHVESIVTQRPFKTKGDVSTEDRKIYHQSLKTASVKTRMETIDSSLSNELMRLVNQSRDKGASSWLNAISLEEQDLAMNKQEFRDSLRLRGSRRPSKNANDFIDDFNVNANAAEIF</sequence>
<proteinExistence type="predicted"/>
<accession>A0A6S7FXG9</accession>
<gene>
    <name evidence="1" type="ORF">PACLA_8A026230</name>
</gene>
<dbReference type="Proteomes" id="UP001152795">
    <property type="component" value="Unassembled WGS sequence"/>
</dbReference>
<dbReference type="EMBL" id="CACRXK020000482">
    <property type="protein sequence ID" value="CAB3982253.1"/>
    <property type="molecule type" value="Genomic_DNA"/>
</dbReference>
<protein>
    <submittedName>
        <fullName evidence="1">Uncharacterized protein</fullName>
    </submittedName>
</protein>
<evidence type="ECO:0000313" key="2">
    <source>
        <dbReference type="Proteomes" id="UP001152795"/>
    </source>
</evidence>
<name>A0A6S7FXG9_PARCT</name>
<comment type="caution">
    <text evidence="1">The sequence shown here is derived from an EMBL/GenBank/DDBJ whole genome shotgun (WGS) entry which is preliminary data.</text>
</comment>
<dbReference type="OrthoDB" id="10575188at2759"/>
<reference evidence="1" key="1">
    <citation type="submission" date="2020-04" db="EMBL/GenBank/DDBJ databases">
        <authorList>
            <person name="Alioto T."/>
            <person name="Alioto T."/>
            <person name="Gomez Garrido J."/>
        </authorList>
    </citation>
    <scope>NUCLEOTIDE SEQUENCE</scope>
    <source>
        <strain evidence="1">A484AB</strain>
    </source>
</reference>
<evidence type="ECO:0000313" key="1">
    <source>
        <dbReference type="EMBL" id="CAB3982253.1"/>
    </source>
</evidence>
<organism evidence="1 2">
    <name type="scientific">Paramuricea clavata</name>
    <name type="common">Red gorgonian</name>
    <name type="synonym">Violescent sea-whip</name>
    <dbReference type="NCBI Taxonomy" id="317549"/>
    <lineage>
        <taxon>Eukaryota</taxon>
        <taxon>Metazoa</taxon>
        <taxon>Cnidaria</taxon>
        <taxon>Anthozoa</taxon>
        <taxon>Octocorallia</taxon>
        <taxon>Malacalcyonacea</taxon>
        <taxon>Plexauridae</taxon>
        <taxon>Paramuricea</taxon>
    </lineage>
</organism>
<keyword evidence="2" id="KW-1185">Reference proteome</keyword>